<dbReference type="EMBL" id="JAOANI010000022">
    <property type="protein sequence ID" value="MCT7360238.1"/>
    <property type="molecule type" value="Genomic_DNA"/>
</dbReference>
<reference evidence="8" key="2">
    <citation type="submission" date="2022-08" db="EMBL/GenBank/DDBJ databases">
        <authorList>
            <person name="Dong C."/>
        </authorList>
    </citation>
    <scope>NUCLEOTIDE SEQUENCE</scope>
    <source>
        <strain evidence="8">59MF3M-4</strain>
    </source>
</reference>
<dbReference type="GO" id="GO:0009055">
    <property type="term" value="F:electron transfer activity"/>
    <property type="evidence" value="ECO:0007669"/>
    <property type="project" value="UniProtKB-UniRule"/>
</dbReference>
<evidence type="ECO:0000256" key="6">
    <source>
        <dbReference type="HAMAP-Rule" id="MF_01216"/>
    </source>
</evidence>
<dbReference type="InterPro" id="IPR023048">
    <property type="entry name" value="NADH:quinone_OxRdtase_FMN_depd"/>
</dbReference>
<feature type="domain" description="Flavodoxin-like fold" evidence="7">
    <location>
        <begin position="3"/>
        <end position="197"/>
    </location>
</feature>
<comment type="similarity">
    <text evidence="6">Belongs to the azoreductase type 1 family.</text>
</comment>
<evidence type="ECO:0000313" key="8">
    <source>
        <dbReference type="EMBL" id="MCT7360238.1"/>
    </source>
</evidence>
<evidence type="ECO:0000259" key="7">
    <source>
        <dbReference type="Pfam" id="PF02525"/>
    </source>
</evidence>
<dbReference type="EC" id="1.7.1.17" evidence="6"/>
<dbReference type="GO" id="GO:0016652">
    <property type="term" value="F:oxidoreductase activity, acting on NAD(P)H as acceptor"/>
    <property type="evidence" value="ECO:0007669"/>
    <property type="project" value="UniProtKB-UniRule"/>
</dbReference>
<keyword evidence="3 6" id="KW-0560">Oxidoreductase</keyword>
<comment type="caution">
    <text evidence="6">Lacks conserved residue(s) required for the propagation of feature annotation.</text>
</comment>
<feature type="binding site" evidence="6">
    <location>
        <begin position="96"/>
        <end position="99"/>
    </location>
    <ligand>
        <name>FMN</name>
        <dbReference type="ChEBI" id="CHEBI:58210"/>
    </ligand>
</feature>
<evidence type="ECO:0000313" key="9">
    <source>
        <dbReference type="Proteomes" id="UP001147830"/>
    </source>
</evidence>
<feature type="binding site" evidence="6">
    <location>
        <position position="10"/>
    </location>
    <ligand>
        <name>FMN</name>
        <dbReference type="ChEBI" id="CHEBI:58210"/>
    </ligand>
</feature>
<dbReference type="EC" id="1.6.5.-" evidence="6"/>
<dbReference type="RefSeq" id="WP_260977078.1">
    <property type="nucleotide sequence ID" value="NZ_JAOANI010000022.1"/>
</dbReference>
<dbReference type="GO" id="GO:0016655">
    <property type="term" value="F:oxidoreductase activity, acting on NAD(P)H, quinone or similar compound as acceptor"/>
    <property type="evidence" value="ECO:0007669"/>
    <property type="project" value="InterPro"/>
</dbReference>
<dbReference type="InterPro" id="IPR029039">
    <property type="entry name" value="Flavoprotein-like_sf"/>
</dbReference>
<reference evidence="8" key="1">
    <citation type="journal article" date="2022" name="Front. Microbiol.">
        <title>Genome-based taxonomic rearrangement of Oceanobacter-related bacteria including the description of Thalassolituus hydrocarbonoclasticus sp. nov. and Thalassolituus pacificus sp. nov. and emended description of the genus Thalassolituus.</title>
        <authorList>
            <person name="Dong C."/>
            <person name="Wei L."/>
            <person name="Wang J."/>
            <person name="Lai Q."/>
            <person name="Huang Z."/>
            <person name="Shao Z."/>
        </authorList>
    </citation>
    <scope>NUCLEOTIDE SEQUENCE</scope>
    <source>
        <strain evidence="8">59MF3M-4</strain>
    </source>
</reference>
<dbReference type="PANTHER" id="PTHR43741">
    <property type="entry name" value="FMN-DEPENDENT NADH-AZOREDUCTASE 1"/>
    <property type="match status" value="1"/>
</dbReference>
<evidence type="ECO:0000256" key="5">
    <source>
        <dbReference type="ARBA" id="ARBA00048542"/>
    </source>
</evidence>
<sequence length="199" mass="21318">MATLLYIKGSIFGDHGQSSQLAEKFIAGWKAANQNGEVVIRDLATDVPPYLDANSVGAFMTPAEQRTTEQQSIVAYSDALIAEIKAADEVVVGVPMYNFTIPAQMKSYLDFLCRAGITFKYTETGPVGLLDNKPVHILATRGGLYKGTPADTQTPFLTTIFSFIGLSDVRFVYAEGLNLGDDSKNAALEAAGQEIAALA</sequence>
<keyword evidence="9" id="KW-1185">Reference proteome</keyword>
<keyword evidence="4 6" id="KW-0520">NAD</keyword>
<dbReference type="AlphaFoldDB" id="A0A9X2WH21"/>
<dbReference type="InterPro" id="IPR050104">
    <property type="entry name" value="FMN-dep_NADH:Q_OxRdtase_AzoR1"/>
</dbReference>
<dbReference type="SUPFAM" id="SSF52218">
    <property type="entry name" value="Flavoproteins"/>
    <property type="match status" value="1"/>
</dbReference>
<dbReference type="GO" id="GO:0010181">
    <property type="term" value="F:FMN binding"/>
    <property type="evidence" value="ECO:0007669"/>
    <property type="project" value="UniProtKB-UniRule"/>
</dbReference>
<name>A0A9X2WH21_9GAMM</name>
<evidence type="ECO:0000256" key="4">
    <source>
        <dbReference type="ARBA" id="ARBA00023027"/>
    </source>
</evidence>
<organism evidence="8 9">
    <name type="scientific">Thalassolituus pacificus</name>
    <dbReference type="NCBI Taxonomy" id="2975440"/>
    <lineage>
        <taxon>Bacteria</taxon>
        <taxon>Pseudomonadati</taxon>
        <taxon>Pseudomonadota</taxon>
        <taxon>Gammaproteobacteria</taxon>
        <taxon>Oceanospirillales</taxon>
        <taxon>Oceanospirillaceae</taxon>
        <taxon>Thalassolituus</taxon>
    </lineage>
</organism>
<dbReference type="Pfam" id="PF02525">
    <property type="entry name" value="Flavodoxin_2"/>
    <property type="match status" value="1"/>
</dbReference>
<comment type="function">
    <text evidence="6">Also exhibits azoreductase activity. Catalyzes the reductive cleavage of the azo bond in aromatic azo compounds to the corresponding amines.</text>
</comment>
<comment type="cofactor">
    <cofactor evidence="6">
        <name>FMN</name>
        <dbReference type="ChEBI" id="CHEBI:58210"/>
    </cofactor>
    <text evidence="6">Binds 1 FMN per subunit.</text>
</comment>
<proteinExistence type="inferred from homology"/>
<comment type="subunit">
    <text evidence="6">Homodimer.</text>
</comment>
<feature type="binding site" evidence="6">
    <location>
        <begin position="140"/>
        <end position="143"/>
    </location>
    <ligand>
        <name>FMN</name>
        <dbReference type="ChEBI" id="CHEBI:58210"/>
    </ligand>
</feature>
<comment type="catalytic activity">
    <reaction evidence="6">
        <text>2 a quinone + NADH + H(+) = 2 a 1,4-benzosemiquinone + NAD(+)</text>
        <dbReference type="Rhea" id="RHEA:65952"/>
        <dbReference type="ChEBI" id="CHEBI:15378"/>
        <dbReference type="ChEBI" id="CHEBI:57540"/>
        <dbReference type="ChEBI" id="CHEBI:57945"/>
        <dbReference type="ChEBI" id="CHEBI:132124"/>
        <dbReference type="ChEBI" id="CHEBI:134225"/>
    </reaction>
</comment>
<keyword evidence="1 6" id="KW-0285">Flavoprotein</keyword>
<dbReference type="PANTHER" id="PTHR43741:SF2">
    <property type="entry name" value="FMN-DEPENDENT NADH:QUINONE OXIDOREDUCTASE"/>
    <property type="match status" value="1"/>
</dbReference>
<dbReference type="InterPro" id="IPR003680">
    <property type="entry name" value="Flavodoxin_fold"/>
</dbReference>
<comment type="catalytic activity">
    <reaction evidence="5">
        <text>N,N-dimethyl-1,4-phenylenediamine + anthranilate + 2 NAD(+) = 2-(4-dimethylaminophenyl)diazenylbenzoate + 2 NADH + 2 H(+)</text>
        <dbReference type="Rhea" id="RHEA:55872"/>
        <dbReference type="ChEBI" id="CHEBI:15378"/>
        <dbReference type="ChEBI" id="CHEBI:15783"/>
        <dbReference type="ChEBI" id="CHEBI:16567"/>
        <dbReference type="ChEBI" id="CHEBI:57540"/>
        <dbReference type="ChEBI" id="CHEBI:57945"/>
        <dbReference type="ChEBI" id="CHEBI:71579"/>
        <dbReference type="EC" id="1.7.1.17"/>
    </reaction>
    <physiologicalReaction direction="right-to-left" evidence="5">
        <dbReference type="Rhea" id="RHEA:55874"/>
    </physiologicalReaction>
</comment>
<evidence type="ECO:0000256" key="1">
    <source>
        <dbReference type="ARBA" id="ARBA00022630"/>
    </source>
</evidence>
<protein>
    <recommendedName>
        <fullName evidence="6">FMN dependent NADH:quinone oxidoreductase</fullName>
        <ecNumber evidence="6">1.6.5.-</ecNumber>
    </recommendedName>
    <alternativeName>
        <fullName evidence="6">Azo-dye reductase</fullName>
    </alternativeName>
    <alternativeName>
        <fullName evidence="6">FMN-dependent NADH-azo compound oxidoreductase</fullName>
    </alternativeName>
    <alternativeName>
        <fullName evidence="6">FMN-dependent NADH-azoreductase</fullName>
        <ecNumber evidence="6">1.7.1.17</ecNumber>
    </alternativeName>
</protein>
<comment type="function">
    <text evidence="6">Quinone reductase that provides resistance to thiol-specific stress caused by electrophilic quinones.</text>
</comment>
<dbReference type="HAMAP" id="MF_01216">
    <property type="entry name" value="Azoreductase_type1"/>
    <property type="match status" value="1"/>
</dbReference>
<evidence type="ECO:0000256" key="2">
    <source>
        <dbReference type="ARBA" id="ARBA00022643"/>
    </source>
</evidence>
<evidence type="ECO:0000256" key="3">
    <source>
        <dbReference type="ARBA" id="ARBA00023002"/>
    </source>
</evidence>
<gene>
    <name evidence="6" type="primary">azoR</name>
    <name evidence="8" type="ORF">NYR02_14545</name>
</gene>
<dbReference type="Proteomes" id="UP001147830">
    <property type="component" value="Unassembled WGS sequence"/>
</dbReference>
<dbReference type="Gene3D" id="3.40.50.360">
    <property type="match status" value="1"/>
</dbReference>
<accession>A0A9X2WH21</accession>
<comment type="caution">
    <text evidence="8">The sequence shown here is derived from an EMBL/GenBank/DDBJ whole genome shotgun (WGS) entry which is preliminary data.</text>
</comment>
<keyword evidence="2 6" id="KW-0288">FMN</keyword>